<feature type="transmembrane region" description="Helical" evidence="1">
    <location>
        <begin position="158"/>
        <end position="182"/>
    </location>
</feature>
<keyword evidence="4" id="KW-1185">Reference proteome</keyword>
<keyword evidence="1" id="KW-0472">Membrane</keyword>
<evidence type="ECO:0000313" key="4">
    <source>
        <dbReference type="Proteomes" id="UP001458880"/>
    </source>
</evidence>
<dbReference type="GO" id="GO:0016020">
    <property type="term" value="C:membrane"/>
    <property type="evidence" value="ECO:0007669"/>
    <property type="project" value="TreeGrafter"/>
</dbReference>
<feature type="chain" id="PRO_5043553470" evidence="2">
    <location>
        <begin position="23"/>
        <end position="237"/>
    </location>
</feature>
<evidence type="ECO:0000256" key="2">
    <source>
        <dbReference type="SAM" id="SignalP"/>
    </source>
</evidence>
<reference evidence="3 4" key="1">
    <citation type="journal article" date="2024" name="BMC Genomics">
        <title>De novo assembly and annotation of Popillia japonica's genome with initial clues to its potential as an invasive pest.</title>
        <authorList>
            <person name="Cucini C."/>
            <person name="Boschi S."/>
            <person name="Funari R."/>
            <person name="Cardaioli E."/>
            <person name="Iannotti N."/>
            <person name="Marturano G."/>
            <person name="Paoli F."/>
            <person name="Bruttini M."/>
            <person name="Carapelli A."/>
            <person name="Frati F."/>
            <person name="Nardi F."/>
        </authorList>
    </citation>
    <scope>NUCLEOTIDE SEQUENCE [LARGE SCALE GENOMIC DNA]</scope>
    <source>
        <strain evidence="3">DMR45628</strain>
    </source>
</reference>
<evidence type="ECO:0000313" key="3">
    <source>
        <dbReference type="EMBL" id="KAK9738396.1"/>
    </source>
</evidence>
<protein>
    <submittedName>
        <fullName evidence="3">Uncharacterized protein</fullName>
    </submittedName>
</protein>
<comment type="caution">
    <text evidence="3">The sequence shown here is derived from an EMBL/GenBank/DDBJ whole genome shotgun (WGS) entry which is preliminary data.</text>
</comment>
<dbReference type="InterPro" id="IPR012464">
    <property type="entry name" value="DUF1676"/>
</dbReference>
<name>A0AAW1LWF2_POPJA</name>
<keyword evidence="1" id="KW-0812">Transmembrane</keyword>
<dbReference type="PANTHER" id="PTHR21879:SF23">
    <property type="entry name" value="IP06949P"/>
    <property type="match status" value="1"/>
</dbReference>
<keyword evidence="2" id="KW-0732">Signal</keyword>
<dbReference type="EMBL" id="JASPKY010000087">
    <property type="protein sequence ID" value="KAK9738396.1"/>
    <property type="molecule type" value="Genomic_DNA"/>
</dbReference>
<proteinExistence type="predicted"/>
<sequence>MCVKQLLALSCIFVVATTSALGAAEGTDFSTHGLQVLTKVMKQYISNQAEDVKISDGVHLISTRNENDARAYTSDSSVIDLLENYLKSHEVRIKLPELMPQEGFGRAFKNIMEGFESNEIGTPRGGGGGGFGGGGKGKGDGGFGAVALMGLMMGKMMAALGLGGVGLLAMKALMVSAMALMLSMIVGLKKLVSSGHDDGGGHTVIHASPSHGYGGYDHRKKRAAEMAYHAWSDYKSS</sequence>
<dbReference type="PANTHER" id="PTHR21879">
    <property type="entry name" value="FI03362P-RELATED-RELATED"/>
    <property type="match status" value="1"/>
</dbReference>
<accession>A0AAW1LWF2</accession>
<organism evidence="3 4">
    <name type="scientific">Popillia japonica</name>
    <name type="common">Japanese beetle</name>
    <dbReference type="NCBI Taxonomy" id="7064"/>
    <lineage>
        <taxon>Eukaryota</taxon>
        <taxon>Metazoa</taxon>
        <taxon>Ecdysozoa</taxon>
        <taxon>Arthropoda</taxon>
        <taxon>Hexapoda</taxon>
        <taxon>Insecta</taxon>
        <taxon>Pterygota</taxon>
        <taxon>Neoptera</taxon>
        <taxon>Endopterygota</taxon>
        <taxon>Coleoptera</taxon>
        <taxon>Polyphaga</taxon>
        <taxon>Scarabaeiformia</taxon>
        <taxon>Scarabaeidae</taxon>
        <taxon>Rutelinae</taxon>
        <taxon>Popillia</taxon>
    </lineage>
</organism>
<keyword evidence="1" id="KW-1133">Transmembrane helix</keyword>
<feature type="signal peptide" evidence="2">
    <location>
        <begin position="1"/>
        <end position="22"/>
    </location>
</feature>
<dbReference type="Pfam" id="PF07898">
    <property type="entry name" value="DUF1676"/>
    <property type="match status" value="1"/>
</dbReference>
<dbReference type="Proteomes" id="UP001458880">
    <property type="component" value="Unassembled WGS sequence"/>
</dbReference>
<dbReference type="AlphaFoldDB" id="A0AAW1LWF2"/>
<gene>
    <name evidence="3" type="ORF">QE152_g9906</name>
</gene>
<evidence type="ECO:0000256" key="1">
    <source>
        <dbReference type="SAM" id="Phobius"/>
    </source>
</evidence>